<proteinExistence type="predicted"/>
<dbReference type="Proteomes" id="UP000023152">
    <property type="component" value="Unassembled WGS sequence"/>
</dbReference>
<dbReference type="EMBL" id="ASPP01004762">
    <property type="protein sequence ID" value="ETO31698.1"/>
    <property type="molecule type" value="Genomic_DNA"/>
</dbReference>
<sequence>MDANTLSDNSSLTTKYRIKDISLFPAKAIQNAFAHHQVFFKKKKLIRFVFLMGYNLFACLQKSKTTSTKKSNLRQMFSDHVHARKVMLDHAIENSANNRCWTALKSSSSKPTQNHKHKIMDPIKGYRKRQINHHLYLIPEGIPSPPVDPRRFGGESLPPACLVLFSLIFFVFELFNDAYSFITEILYTEAMDFSQKKKKNDAGNQTL</sequence>
<organism evidence="1 2">
    <name type="scientific">Reticulomyxa filosa</name>
    <dbReference type="NCBI Taxonomy" id="46433"/>
    <lineage>
        <taxon>Eukaryota</taxon>
        <taxon>Sar</taxon>
        <taxon>Rhizaria</taxon>
        <taxon>Retaria</taxon>
        <taxon>Foraminifera</taxon>
        <taxon>Monothalamids</taxon>
        <taxon>Reticulomyxidae</taxon>
        <taxon>Reticulomyxa</taxon>
    </lineage>
</organism>
<protein>
    <submittedName>
        <fullName evidence="1">Uncharacterized protein</fullName>
    </submittedName>
</protein>
<comment type="caution">
    <text evidence="1">The sequence shown here is derived from an EMBL/GenBank/DDBJ whole genome shotgun (WGS) entry which is preliminary data.</text>
</comment>
<evidence type="ECO:0000313" key="1">
    <source>
        <dbReference type="EMBL" id="ETO31698.1"/>
    </source>
</evidence>
<evidence type="ECO:0000313" key="2">
    <source>
        <dbReference type="Proteomes" id="UP000023152"/>
    </source>
</evidence>
<accession>X6P0N8</accession>
<dbReference type="AlphaFoldDB" id="X6P0N8"/>
<gene>
    <name evidence="1" type="ORF">RFI_05421</name>
</gene>
<keyword evidence="2" id="KW-1185">Reference proteome</keyword>
<name>X6P0N8_RETFI</name>
<reference evidence="1 2" key="1">
    <citation type="journal article" date="2013" name="Curr. Biol.">
        <title>The Genome of the Foraminiferan Reticulomyxa filosa.</title>
        <authorList>
            <person name="Glockner G."/>
            <person name="Hulsmann N."/>
            <person name="Schleicher M."/>
            <person name="Noegel A.A."/>
            <person name="Eichinger L."/>
            <person name="Gallinger C."/>
            <person name="Pawlowski J."/>
            <person name="Sierra R."/>
            <person name="Euteneuer U."/>
            <person name="Pillet L."/>
            <person name="Moustafa A."/>
            <person name="Platzer M."/>
            <person name="Groth M."/>
            <person name="Szafranski K."/>
            <person name="Schliwa M."/>
        </authorList>
    </citation>
    <scope>NUCLEOTIDE SEQUENCE [LARGE SCALE GENOMIC DNA]</scope>
</reference>